<evidence type="ECO:0000256" key="1">
    <source>
        <dbReference type="SAM" id="Phobius"/>
    </source>
</evidence>
<feature type="transmembrane region" description="Helical" evidence="1">
    <location>
        <begin position="51"/>
        <end position="71"/>
    </location>
</feature>
<keyword evidence="1" id="KW-0472">Membrane</keyword>
<dbReference type="Proteomes" id="UP000295371">
    <property type="component" value="Unassembled WGS sequence"/>
</dbReference>
<evidence type="ECO:0000313" key="2">
    <source>
        <dbReference type="EMBL" id="TDT29837.1"/>
    </source>
</evidence>
<evidence type="ECO:0000313" key="3">
    <source>
        <dbReference type="Proteomes" id="UP000295371"/>
    </source>
</evidence>
<keyword evidence="1" id="KW-1133">Transmembrane helix</keyword>
<name>A0A4R7J0L6_9ACTN</name>
<keyword evidence="1" id="KW-0812">Transmembrane</keyword>
<protein>
    <submittedName>
        <fullName evidence="2">Uncharacterized protein</fullName>
    </submittedName>
</protein>
<dbReference type="EMBL" id="SOAW01000003">
    <property type="protein sequence ID" value="TDT29837.1"/>
    <property type="molecule type" value="Genomic_DNA"/>
</dbReference>
<organism evidence="2 3">
    <name type="scientific">Naumannella halotolerans</name>
    <dbReference type="NCBI Taxonomy" id="993414"/>
    <lineage>
        <taxon>Bacteria</taxon>
        <taxon>Bacillati</taxon>
        <taxon>Actinomycetota</taxon>
        <taxon>Actinomycetes</taxon>
        <taxon>Propionibacteriales</taxon>
        <taxon>Propionibacteriaceae</taxon>
        <taxon>Naumannella</taxon>
    </lineage>
</organism>
<feature type="transmembrane region" description="Helical" evidence="1">
    <location>
        <begin position="22"/>
        <end position="44"/>
    </location>
</feature>
<keyword evidence="3" id="KW-1185">Reference proteome</keyword>
<feature type="transmembrane region" description="Helical" evidence="1">
    <location>
        <begin position="83"/>
        <end position="104"/>
    </location>
</feature>
<dbReference type="RefSeq" id="WP_133755771.1">
    <property type="nucleotide sequence ID" value="NZ_CP171129.1"/>
</dbReference>
<accession>A0A4R7J0L6</accession>
<gene>
    <name evidence="2" type="ORF">CLV29_2858</name>
</gene>
<dbReference type="AlphaFoldDB" id="A0A4R7J0L6"/>
<reference evidence="2 3" key="1">
    <citation type="submission" date="2019-03" db="EMBL/GenBank/DDBJ databases">
        <title>Genomic Encyclopedia of Archaeal and Bacterial Type Strains, Phase II (KMG-II): from individual species to whole genera.</title>
        <authorList>
            <person name="Goeker M."/>
        </authorList>
    </citation>
    <scope>NUCLEOTIDE SEQUENCE [LARGE SCALE GENOMIC DNA]</scope>
    <source>
        <strain evidence="2 3">DSM 24323</strain>
    </source>
</reference>
<comment type="caution">
    <text evidence="2">The sequence shown here is derived from an EMBL/GenBank/DDBJ whole genome shotgun (WGS) entry which is preliminary data.</text>
</comment>
<sequence>MTPAGNGQDAANRITTILYNPITAWLLSGIAALTVVSWIFAVNADRPSSGLLGAMGLDANLGFLLGLFGALGGYRNGRPGPVVLGLLAFAVGAVLFVLAVIRWLG</sequence>
<proteinExistence type="predicted"/>